<dbReference type="InterPro" id="IPR029045">
    <property type="entry name" value="ClpP/crotonase-like_dom_sf"/>
</dbReference>
<evidence type="ECO:0000256" key="5">
    <source>
        <dbReference type="ARBA" id="ARBA00022692"/>
    </source>
</evidence>
<organism evidence="13 14">
    <name type="scientific">Amphritea opalescens</name>
    <dbReference type="NCBI Taxonomy" id="2490544"/>
    <lineage>
        <taxon>Bacteria</taxon>
        <taxon>Pseudomonadati</taxon>
        <taxon>Pseudomonadota</taxon>
        <taxon>Gammaproteobacteria</taxon>
        <taxon>Oceanospirillales</taxon>
        <taxon>Oceanospirillaceae</taxon>
        <taxon>Amphritea</taxon>
    </lineage>
</organism>
<keyword evidence="14" id="KW-1185">Reference proteome</keyword>
<evidence type="ECO:0000313" key="13">
    <source>
        <dbReference type="EMBL" id="RTE65699.1"/>
    </source>
</evidence>
<evidence type="ECO:0000313" key="14">
    <source>
        <dbReference type="Proteomes" id="UP000283087"/>
    </source>
</evidence>
<dbReference type="Proteomes" id="UP000283087">
    <property type="component" value="Unassembled WGS sequence"/>
</dbReference>
<keyword evidence="9 10" id="KW-0472">Membrane</keyword>
<name>A0A430KQ80_9GAMM</name>
<reference evidence="13 14" key="1">
    <citation type="submission" date="2018-11" db="EMBL/GenBank/DDBJ databases">
        <title>The draft genome sequence of Amphritea opalescens ANRC-JH13T.</title>
        <authorList>
            <person name="Fang Z."/>
            <person name="Zhang Y."/>
            <person name="Han X."/>
        </authorList>
    </citation>
    <scope>NUCLEOTIDE SEQUENCE [LARGE SCALE GENOMIC DNA]</scope>
    <source>
        <strain evidence="13 14">ANRC-JH13</strain>
    </source>
</reference>
<dbReference type="InterPro" id="IPR002142">
    <property type="entry name" value="Peptidase_S49"/>
</dbReference>
<evidence type="ECO:0000256" key="8">
    <source>
        <dbReference type="ARBA" id="ARBA00022989"/>
    </source>
</evidence>
<feature type="domain" description="Peptidase S49 N-terminal proteobacteria" evidence="12">
    <location>
        <begin position="3"/>
        <end position="162"/>
    </location>
</feature>
<dbReference type="Pfam" id="PF01343">
    <property type="entry name" value="Peptidase_S49"/>
    <property type="match status" value="1"/>
</dbReference>
<dbReference type="EMBL" id="RQXW01000008">
    <property type="protein sequence ID" value="RTE65699.1"/>
    <property type="molecule type" value="Genomic_DNA"/>
</dbReference>
<dbReference type="Gene3D" id="3.90.226.10">
    <property type="entry name" value="2-enoyl-CoA Hydratase, Chain A, domain 1"/>
    <property type="match status" value="1"/>
</dbReference>
<gene>
    <name evidence="13" type="primary">sohB</name>
    <name evidence="13" type="ORF">EH243_10525</name>
</gene>
<feature type="domain" description="Peptidase S49" evidence="11">
    <location>
        <begin position="166"/>
        <end position="314"/>
    </location>
</feature>
<evidence type="ECO:0000256" key="10">
    <source>
        <dbReference type="SAM" id="Phobius"/>
    </source>
</evidence>
<protein>
    <submittedName>
        <fullName evidence="13">Protease SohB</fullName>
    </submittedName>
</protein>
<sequence>MVDFLANYGLFLAKALTVVGALVLVLIAVAAVASRNKKDNKDGYLSVHSMNETLEDMEHALKEVVLDPEVYKHQLKAEEKQDKADAKARKKALKKAEPVPEADRKRVYVLDFDGDIKASELEPLREEITAVLTMATDKDEVVVRLESPGGMVHSYGLASSQLERIKRQGIPLTVCVDKVAASGGYMMACLADKIVAAPFSVLGSIGVVAQIPNFHRLLKKHDIDYEILTAGEYKRTMTVMGENTEKGRQKFIEELEDTHSLFKEFVGEFRPQVDLEKVATGEVWFGRRALDVNLVDEISTSDEYLTKACDEADVYLVRFEYKKTLQDRISEMSVKTTDTLFTKWAGRILNPRLLAK</sequence>
<evidence type="ECO:0000259" key="11">
    <source>
        <dbReference type="Pfam" id="PF01343"/>
    </source>
</evidence>
<dbReference type="AlphaFoldDB" id="A0A430KQ80"/>
<dbReference type="PANTHER" id="PTHR42987:SF4">
    <property type="entry name" value="PROTEASE SOHB-RELATED"/>
    <property type="match status" value="1"/>
</dbReference>
<keyword evidence="5 10" id="KW-0812">Transmembrane</keyword>
<dbReference type="InterPro" id="IPR013703">
    <property type="entry name" value="Peptidase_S49_N_proteobac"/>
</dbReference>
<dbReference type="SUPFAM" id="SSF52096">
    <property type="entry name" value="ClpP/crotonase"/>
    <property type="match status" value="1"/>
</dbReference>
<comment type="similarity">
    <text evidence="2">Belongs to the peptidase S49 family.</text>
</comment>
<evidence type="ECO:0000256" key="6">
    <source>
        <dbReference type="ARBA" id="ARBA00022801"/>
    </source>
</evidence>
<dbReference type="OrthoDB" id="5614232at2"/>
<comment type="caution">
    <text evidence="13">The sequence shown here is derived from an EMBL/GenBank/DDBJ whole genome shotgun (WGS) entry which is preliminary data.</text>
</comment>
<dbReference type="Pfam" id="PF08496">
    <property type="entry name" value="Peptidase_S49_N"/>
    <property type="match status" value="1"/>
</dbReference>
<keyword evidence="7" id="KW-0720">Serine protease</keyword>
<evidence type="ECO:0000256" key="4">
    <source>
        <dbReference type="ARBA" id="ARBA00022670"/>
    </source>
</evidence>
<dbReference type="Gene3D" id="6.20.330.10">
    <property type="match status" value="1"/>
</dbReference>
<evidence type="ECO:0000256" key="7">
    <source>
        <dbReference type="ARBA" id="ARBA00022825"/>
    </source>
</evidence>
<keyword evidence="6" id="KW-0378">Hydrolase</keyword>
<dbReference type="RefSeq" id="WP_126158622.1">
    <property type="nucleotide sequence ID" value="NZ_RQXW01000008.1"/>
</dbReference>
<proteinExistence type="inferred from homology"/>
<dbReference type="CDD" id="cd07023">
    <property type="entry name" value="S49_Sppa_N_C"/>
    <property type="match status" value="1"/>
</dbReference>
<dbReference type="GO" id="GO:0005886">
    <property type="term" value="C:plasma membrane"/>
    <property type="evidence" value="ECO:0007669"/>
    <property type="project" value="UniProtKB-SubCell"/>
</dbReference>
<comment type="subcellular location">
    <subcellularLocation>
        <location evidence="1">Cell membrane</location>
    </subcellularLocation>
</comment>
<evidence type="ECO:0000256" key="2">
    <source>
        <dbReference type="ARBA" id="ARBA00008683"/>
    </source>
</evidence>
<dbReference type="GO" id="GO:0004252">
    <property type="term" value="F:serine-type endopeptidase activity"/>
    <property type="evidence" value="ECO:0007669"/>
    <property type="project" value="InterPro"/>
</dbReference>
<dbReference type="GO" id="GO:0006508">
    <property type="term" value="P:proteolysis"/>
    <property type="evidence" value="ECO:0007669"/>
    <property type="project" value="UniProtKB-KW"/>
</dbReference>
<evidence type="ECO:0000256" key="9">
    <source>
        <dbReference type="ARBA" id="ARBA00023136"/>
    </source>
</evidence>
<evidence type="ECO:0000259" key="12">
    <source>
        <dbReference type="Pfam" id="PF08496"/>
    </source>
</evidence>
<dbReference type="NCBIfam" id="NF008745">
    <property type="entry name" value="PRK11778.1"/>
    <property type="match status" value="1"/>
</dbReference>
<keyword evidence="4 13" id="KW-0645">Protease</keyword>
<feature type="transmembrane region" description="Helical" evidence="10">
    <location>
        <begin position="12"/>
        <end position="33"/>
    </location>
</feature>
<accession>A0A430KQ80</accession>
<evidence type="ECO:0000256" key="3">
    <source>
        <dbReference type="ARBA" id="ARBA00022475"/>
    </source>
</evidence>
<evidence type="ECO:0000256" key="1">
    <source>
        <dbReference type="ARBA" id="ARBA00004236"/>
    </source>
</evidence>
<dbReference type="InterPro" id="IPR047272">
    <property type="entry name" value="S49_SppA_C"/>
</dbReference>
<keyword evidence="8 10" id="KW-1133">Transmembrane helix</keyword>
<keyword evidence="3" id="KW-1003">Cell membrane</keyword>
<dbReference type="PANTHER" id="PTHR42987">
    <property type="entry name" value="PEPTIDASE S49"/>
    <property type="match status" value="1"/>
</dbReference>